<gene>
    <name evidence="1" type="ORF">Ddye_018732</name>
</gene>
<dbReference type="AlphaFoldDB" id="A0AAD9X1Y8"/>
<evidence type="ECO:0000313" key="1">
    <source>
        <dbReference type="EMBL" id="KAK2651243.1"/>
    </source>
</evidence>
<protein>
    <submittedName>
        <fullName evidence="1">Uncharacterized protein</fullName>
    </submittedName>
</protein>
<reference evidence="1" key="1">
    <citation type="journal article" date="2023" name="Plant J.">
        <title>Genome sequences and population genomics provide insights into the demographic history, inbreeding, and mutation load of two 'living fossil' tree species of Dipteronia.</title>
        <authorList>
            <person name="Feng Y."/>
            <person name="Comes H.P."/>
            <person name="Chen J."/>
            <person name="Zhu S."/>
            <person name="Lu R."/>
            <person name="Zhang X."/>
            <person name="Li P."/>
            <person name="Qiu J."/>
            <person name="Olsen K.M."/>
            <person name="Qiu Y."/>
        </authorList>
    </citation>
    <scope>NUCLEOTIDE SEQUENCE</scope>
    <source>
        <strain evidence="1">KIB01</strain>
    </source>
</reference>
<dbReference type="EMBL" id="JANJYI010000005">
    <property type="protein sequence ID" value="KAK2651243.1"/>
    <property type="molecule type" value="Genomic_DNA"/>
</dbReference>
<dbReference type="Proteomes" id="UP001280121">
    <property type="component" value="Unassembled WGS sequence"/>
</dbReference>
<name>A0AAD9X1Y8_9ROSI</name>
<comment type="caution">
    <text evidence="1">The sequence shown here is derived from an EMBL/GenBank/DDBJ whole genome shotgun (WGS) entry which is preliminary data.</text>
</comment>
<accession>A0AAD9X1Y8</accession>
<proteinExistence type="predicted"/>
<sequence length="77" mass="8825">MPSTHSRGVPTSIGILYFHSSMPYRDVVRRDDNSPRAMLDISWRGTTSTIFTFEVIPQLDKVFGTRRVTDLSPRLLK</sequence>
<keyword evidence="2" id="KW-1185">Reference proteome</keyword>
<evidence type="ECO:0000313" key="2">
    <source>
        <dbReference type="Proteomes" id="UP001280121"/>
    </source>
</evidence>
<organism evidence="1 2">
    <name type="scientific">Dipteronia dyeriana</name>
    <dbReference type="NCBI Taxonomy" id="168575"/>
    <lineage>
        <taxon>Eukaryota</taxon>
        <taxon>Viridiplantae</taxon>
        <taxon>Streptophyta</taxon>
        <taxon>Embryophyta</taxon>
        <taxon>Tracheophyta</taxon>
        <taxon>Spermatophyta</taxon>
        <taxon>Magnoliopsida</taxon>
        <taxon>eudicotyledons</taxon>
        <taxon>Gunneridae</taxon>
        <taxon>Pentapetalae</taxon>
        <taxon>rosids</taxon>
        <taxon>malvids</taxon>
        <taxon>Sapindales</taxon>
        <taxon>Sapindaceae</taxon>
        <taxon>Hippocastanoideae</taxon>
        <taxon>Acereae</taxon>
        <taxon>Dipteronia</taxon>
    </lineage>
</organism>